<feature type="transmembrane region" description="Helical" evidence="4">
    <location>
        <begin position="333"/>
        <end position="356"/>
    </location>
</feature>
<keyword evidence="3 4" id="KW-0472">Membrane</keyword>
<dbReference type="OrthoDB" id="148947at2"/>
<sequence length="389" mass="40684">MLSPTEVLRRAGILLLLWVAGIYMRAPILIAAPLGERIRDDLGFGQTALGALTTLPVFMLGLGALPAAWLIGRYGARNTLVASVLLTGVASMLRALAPDIAVLLGLTAAMGLGIAAMQPALPALVGRWCPSFVALGAAIYINGMMLGEFVGAGLTLPLLLPAVGGDWRSALAWFSLPAIALSPLLLGPRLHGKRPTQRTRGLPAFDDRLLWRFGLLLGATAATFFGMNAYMGVLLERKGLGEDLATMLFAFNLTQLVTSIVLVFAVRHVLRLPRLLALTCLAHIIGLLGFLLADGLALLYPAAVLLSLTAALQLIVLTALPPLLRDADSAGRLAAGMLAVGYILGFAAPIAAGAAADALGSPYAVVAVFLAFNTAVLPLAWTTRTDPEY</sequence>
<dbReference type="Gene3D" id="1.20.1250.20">
    <property type="entry name" value="MFS general substrate transporter like domains"/>
    <property type="match status" value="1"/>
</dbReference>
<feature type="transmembrane region" description="Helical" evidence="4">
    <location>
        <begin position="103"/>
        <end position="125"/>
    </location>
</feature>
<dbReference type="InterPro" id="IPR020846">
    <property type="entry name" value="MFS_dom"/>
</dbReference>
<accession>U2E1I8</accession>
<dbReference type="AlphaFoldDB" id="U2E1I8"/>
<dbReference type="EMBL" id="AFNV02000028">
    <property type="protein sequence ID" value="ERJ17781.1"/>
    <property type="molecule type" value="Genomic_DNA"/>
</dbReference>
<keyword evidence="7" id="KW-1185">Reference proteome</keyword>
<evidence type="ECO:0000313" key="6">
    <source>
        <dbReference type="EMBL" id="ERJ17781.1"/>
    </source>
</evidence>
<feature type="transmembrane region" description="Helical" evidence="4">
    <location>
        <begin position="244"/>
        <end position="266"/>
    </location>
</feature>
<evidence type="ECO:0000256" key="2">
    <source>
        <dbReference type="ARBA" id="ARBA00022989"/>
    </source>
</evidence>
<keyword evidence="2 4" id="KW-1133">Transmembrane helix</keyword>
<evidence type="ECO:0000259" key="5">
    <source>
        <dbReference type="PROSITE" id="PS50850"/>
    </source>
</evidence>
<evidence type="ECO:0000256" key="1">
    <source>
        <dbReference type="ARBA" id="ARBA00022692"/>
    </source>
</evidence>
<dbReference type="Proteomes" id="UP000006242">
    <property type="component" value="Unassembled WGS sequence"/>
</dbReference>
<gene>
    <name evidence="6" type="ORF">SSPSH_003368</name>
</gene>
<dbReference type="InterPro" id="IPR011701">
    <property type="entry name" value="MFS"/>
</dbReference>
<dbReference type="GO" id="GO:0099620">
    <property type="term" value="F:UDP-4-amino-4-deoxy-L-arabinose aminotransferase"/>
    <property type="evidence" value="ECO:0007669"/>
    <property type="project" value="UniProtKB-EC"/>
</dbReference>
<evidence type="ECO:0000313" key="7">
    <source>
        <dbReference type="Proteomes" id="UP000006242"/>
    </source>
</evidence>
<dbReference type="PROSITE" id="PS50850">
    <property type="entry name" value="MFS"/>
    <property type="match status" value="1"/>
</dbReference>
<keyword evidence="6" id="KW-0032">Aminotransferase</keyword>
<dbReference type="PANTHER" id="PTHR23523:SF2">
    <property type="entry name" value="2-NITROIMIDAZOLE TRANSPORTER"/>
    <property type="match status" value="1"/>
</dbReference>
<feature type="transmembrane region" description="Helical" evidence="4">
    <location>
        <begin position="209"/>
        <end position="232"/>
    </location>
</feature>
<feature type="transmembrane region" description="Helical" evidence="4">
    <location>
        <begin position="362"/>
        <end position="381"/>
    </location>
</feature>
<keyword evidence="1 4" id="KW-0812">Transmembrane</keyword>
<feature type="transmembrane region" description="Helical" evidence="4">
    <location>
        <begin position="275"/>
        <end position="293"/>
    </location>
</feature>
<comment type="caution">
    <text evidence="6">The sequence shown here is derived from an EMBL/GenBank/DDBJ whole genome shotgun (WGS) entry which is preliminary data.</text>
</comment>
<protein>
    <submittedName>
        <fullName evidence="6">UDP-4-amino-4-deoxy-L-arabinose-oxoglutarate aminotransferase protein</fullName>
        <ecNumber evidence="6">2.6.1.87</ecNumber>
    </submittedName>
</protein>
<proteinExistence type="predicted"/>
<keyword evidence="6" id="KW-0808">Transferase</keyword>
<name>U2E1I8_9GAMM</name>
<feature type="transmembrane region" description="Helical" evidence="4">
    <location>
        <begin position="47"/>
        <end position="72"/>
    </location>
</feature>
<dbReference type="RefSeq" id="WP_006914571.1">
    <property type="nucleotide sequence ID" value="NZ_AFNV02000028.1"/>
</dbReference>
<reference evidence="6 7" key="2">
    <citation type="journal article" date="2013" name="PLoS ONE">
        <title>INDIGO - INtegrated Data Warehouse of MIcrobial GenOmes with Examples from the Red Sea Extremophiles.</title>
        <authorList>
            <person name="Alam I."/>
            <person name="Antunes A."/>
            <person name="Kamau A.A."/>
            <person name="Ba Alawi W."/>
            <person name="Kalkatawi M."/>
            <person name="Stingl U."/>
            <person name="Bajic V.B."/>
        </authorList>
    </citation>
    <scope>NUCLEOTIDE SEQUENCE [LARGE SCALE GENOMIC DNA]</scope>
    <source>
        <strain evidence="6 7">E1L3A</strain>
    </source>
</reference>
<dbReference type="Pfam" id="PF07690">
    <property type="entry name" value="MFS_1"/>
    <property type="match status" value="1"/>
</dbReference>
<evidence type="ECO:0000256" key="3">
    <source>
        <dbReference type="ARBA" id="ARBA00023136"/>
    </source>
</evidence>
<dbReference type="GO" id="GO:0022857">
    <property type="term" value="F:transmembrane transporter activity"/>
    <property type="evidence" value="ECO:0007669"/>
    <property type="project" value="InterPro"/>
</dbReference>
<organism evidence="6 7">
    <name type="scientific">Salinisphaera shabanensis E1L3A</name>
    <dbReference type="NCBI Taxonomy" id="1033802"/>
    <lineage>
        <taxon>Bacteria</taxon>
        <taxon>Pseudomonadati</taxon>
        <taxon>Pseudomonadota</taxon>
        <taxon>Gammaproteobacteria</taxon>
        <taxon>Salinisphaerales</taxon>
        <taxon>Salinisphaeraceae</taxon>
        <taxon>Salinisphaera</taxon>
    </lineage>
</organism>
<dbReference type="STRING" id="1033802.SSPSH_003368"/>
<dbReference type="InterPro" id="IPR052524">
    <property type="entry name" value="MFS_Cyanate_Porter"/>
</dbReference>
<reference evidence="6 7" key="1">
    <citation type="journal article" date="2011" name="J. Bacteriol.">
        <title>Genome sequence of Salinisphaera shabanensis, a gammaproteobacterium from the harsh, variable environment of the brine-seawater interface of the Shaban Deep in the Red Sea.</title>
        <authorList>
            <person name="Antunes A."/>
            <person name="Alam I."/>
            <person name="Bajic V.B."/>
            <person name="Stingl U."/>
        </authorList>
    </citation>
    <scope>NUCLEOTIDE SEQUENCE [LARGE SCALE GENOMIC DNA]</scope>
    <source>
        <strain evidence="6 7">E1L3A</strain>
    </source>
</reference>
<dbReference type="InterPro" id="IPR036259">
    <property type="entry name" value="MFS_trans_sf"/>
</dbReference>
<evidence type="ECO:0000256" key="4">
    <source>
        <dbReference type="SAM" id="Phobius"/>
    </source>
</evidence>
<feature type="transmembrane region" description="Helical" evidence="4">
    <location>
        <begin position="299"/>
        <end position="321"/>
    </location>
</feature>
<dbReference type="eggNOG" id="COG2807">
    <property type="taxonomic scope" value="Bacteria"/>
</dbReference>
<dbReference type="EC" id="2.6.1.87" evidence="6"/>
<feature type="transmembrane region" description="Helical" evidence="4">
    <location>
        <begin position="79"/>
        <end position="97"/>
    </location>
</feature>
<dbReference type="PANTHER" id="PTHR23523">
    <property type="match status" value="1"/>
</dbReference>
<feature type="domain" description="Major facilitator superfamily (MFS) profile" evidence="5">
    <location>
        <begin position="13"/>
        <end position="389"/>
    </location>
</feature>
<dbReference type="SUPFAM" id="SSF103473">
    <property type="entry name" value="MFS general substrate transporter"/>
    <property type="match status" value="1"/>
</dbReference>
<feature type="transmembrane region" description="Helical" evidence="4">
    <location>
        <begin position="170"/>
        <end position="188"/>
    </location>
</feature>
<feature type="transmembrane region" description="Helical" evidence="4">
    <location>
        <begin position="132"/>
        <end position="158"/>
    </location>
</feature>